<dbReference type="InterPro" id="IPR009012">
    <property type="entry name" value="GrpE_head"/>
</dbReference>
<gene>
    <name evidence="3 7" type="primary">grpE</name>
    <name evidence="7" type="ORF">ACFQEV_10610</name>
</gene>
<dbReference type="RefSeq" id="WP_379695656.1">
    <property type="nucleotide sequence ID" value="NZ_JBHSXH010000015.1"/>
</dbReference>
<dbReference type="SUPFAM" id="SSF58014">
    <property type="entry name" value="Coiled-coil domain of nucleotide exchange factor GrpE"/>
    <property type="match status" value="1"/>
</dbReference>
<feature type="compositionally biased region" description="Acidic residues" evidence="6">
    <location>
        <begin position="42"/>
        <end position="61"/>
    </location>
</feature>
<dbReference type="Gene3D" id="3.90.20.20">
    <property type="match status" value="1"/>
</dbReference>
<organism evidence="7 8">
    <name type="scientific">Halopelagius fulvigenes</name>
    <dbReference type="NCBI Taxonomy" id="1198324"/>
    <lineage>
        <taxon>Archaea</taxon>
        <taxon>Methanobacteriati</taxon>
        <taxon>Methanobacteriota</taxon>
        <taxon>Stenosarchaea group</taxon>
        <taxon>Halobacteria</taxon>
        <taxon>Halobacteriales</taxon>
        <taxon>Haloferacaceae</taxon>
    </lineage>
</organism>
<feature type="coiled-coil region" evidence="5">
    <location>
        <begin position="72"/>
        <end position="127"/>
    </location>
</feature>
<evidence type="ECO:0000256" key="6">
    <source>
        <dbReference type="SAM" id="MobiDB-lite"/>
    </source>
</evidence>
<dbReference type="HAMAP" id="MF_01151">
    <property type="entry name" value="GrpE"/>
    <property type="match status" value="1"/>
</dbReference>
<dbReference type="Proteomes" id="UP001596408">
    <property type="component" value="Unassembled WGS sequence"/>
</dbReference>
<comment type="similarity">
    <text evidence="1 3 4">Belongs to the GrpE family.</text>
</comment>
<keyword evidence="8" id="KW-1185">Reference proteome</keyword>
<dbReference type="Gene3D" id="2.30.22.10">
    <property type="entry name" value="Head domain of nucleotide exchange factor GrpE"/>
    <property type="match status" value="1"/>
</dbReference>
<dbReference type="InterPro" id="IPR013805">
    <property type="entry name" value="GrpE_CC"/>
</dbReference>
<dbReference type="Pfam" id="PF01025">
    <property type="entry name" value="GrpE"/>
    <property type="match status" value="1"/>
</dbReference>
<name>A0ABD5U1R2_9EURY</name>
<feature type="region of interest" description="Disordered" evidence="6">
    <location>
        <begin position="1"/>
        <end position="61"/>
    </location>
</feature>
<keyword evidence="5" id="KW-0175">Coiled coil</keyword>
<evidence type="ECO:0000313" key="7">
    <source>
        <dbReference type="EMBL" id="MFC6825433.1"/>
    </source>
</evidence>
<comment type="subunit">
    <text evidence="3">Homodimer.</text>
</comment>
<sequence>MSEDSVDPDREAESDADPAEETADARDGTAEATTANARATAADDDENAAAEGGADEAQSDDDALAARVAAYDEELAAEVESLQRRVSELESELDSSNERVEDLSSRLKRTQADFQNYKKRAKKKQEQIRERATEDFVERVVKVRDNLIRALEQDEDTDIRPGVESTLEEFDRILDSENVTTIDPEPGTEVDPTRHEVMMRVDSDQPEGTVADVYQPGYEMAEKVIREAQITVSTGDGDE</sequence>
<reference evidence="7 8" key="1">
    <citation type="journal article" date="2019" name="Int. J. Syst. Evol. Microbiol.">
        <title>The Global Catalogue of Microorganisms (GCM) 10K type strain sequencing project: providing services to taxonomists for standard genome sequencing and annotation.</title>
        <authorList>
            <consortium name="The Broad Institute Genomics Platform"/>
            <consortium name="The Broad Institute Genome Sequencing Center for Infectious Disease"/>
            <person name="Wu L."/>
            <person name="Ma J."/>
        </authorList>
    </citation>
    <scope>NUCLEOTIDE SEQUENCE [LARGE SCALE GENOMIC DNA]</scope>
    <source>
        <strain evidence="7 8">YIM 94188</strain>
    </source>
</reference>
<dbReference type="PRINTS" id="PR00773">
    <property type="entry name" value="GRPEPROTEIN"/>
</dbReference>
<evidence type="ECO:0000256" key="2">
    <source>
        <dbReference type="ARBA" id="ARBA00023186"/>
    </source>
</evidence>
<evidence type="ECO:0000256" key="5">
    <source>
        <dbReference type="SAM" id="Coils"/>
    </source>
</evidence>
<evidence type="ECO:0000313" key="8">
    <source>
        <dbReference type="Proteomes" id="UP001596408"/>
    </source>
</evidence>
<dbReference type="PANTHER" id="PTHR21237:SF23">
    <property type="entry name" value="GRPE PROTEIN HOMOLOG, MITOCHONDRIAL"/>
    <property type="match status" value="1"/>
</dbReference>
<accession>A0ABD5U1R2</accession>
<dbReference type="CDD" id="cd00446">
    <property type="entry name" value="GrpE"/>
    <property type="match status" value="1"/>
</dbReference>
<dbReference type="EMBL" id="JBHSXH010000015">
    <property type="protein sequence ID" value="MFC6825433.1"/>
    <property type="molecule type" value="Genomic_DNA"/>
</dbReference>
<evidence type="ECO:0000256" key="4">
    <source>
        <dbReference type="RuleBase" id="RU004478"/>
    </source>
</evidence>
<proteinExistence type="inferred from homology"/>
<evidence type="ECO:0000256" key="3">
    <source>
        <dbReference type="HAMAP-Rule" id="MF_01151"/>
    </source>
</evidence>
<dbReference type="GO" id="GO:0005737">
    <property type="term" value="C:cytoplasm"/>
    <property type="evidence" value="ECO:0007669"/>
    <property type="project" value="UniProtKB-SubCell"/>
</dbReference>
<comment type="function">
    <text evidence="3">Participates actively in the response to hyperosmotic and heat shock by preventing the aggregation of stress-denatured proteins, in association with DnaK and GrpE. It is the nucleotide exchange factor for DnaK and may function as a thermosensor. Unfolded proteins bind initially to DnaJ; upon interaction with the DnaJ-bound protein, DnaK hydrolyzes its bound ATP, resulting in the formation of a stable complex. GrpE releases ADP from DnaK; ATP binding to DnaK triggers the release of the substrate protein, thus completing the reaction cycle. Several rounds of ATP-dependent interactions between DnaJ, DnaK and GrpE are required for fully efficient folding.</text>
</comment>
<protein>
    <recommendedName>
        <fullName evidence="3">Protein GrpE</fullName>
    </recommendedName>
    <alternativeName>
        <fullName evidence="3">HSP-70 cofactor</fullName>
    </alternativeName>
</protein>
<comment type="caution">
    <text evidence="7">The sequence shown here is derived from an EMBL/GenBank/DDBJ whole genome shotgun (WGS) entry which is preliminary data.</text>
</comment>
<dbReference type="AlphaFoldDB" id="A0ABD5U1R2"/>
<keyword evidence="3" id="KW-0346">Stress response</keyword>
<dbReference type="PANTHER" id="PTHR21237">
    <property type="entry name" value="GRPE PROTEIN"/>
    <property type="match status" value="1"/>
</dbReference>
<feature type="compositionally biased region" description="Low complexity" evidence="6">
    <location>
        <begin position="30"/>
        <end position="40"/>
    </location>
</feature>
<dbReference type="SUPFAM" id="SSF51064">
    <property type="entry name" value="Head domain of nucleotide exchange factor GrpE"/>
    <property type="match status" value="1"/>
</dbReference>
<evidence type="ECO:0000256" key="1">
    <source>
        <dbReference type="ARBA" id="ARBA00009054"/>
    </source>
</evidence>
<dbReference type="InterPro" id="IPR000740">
    <property type="entry name" value="GrpE"/>
</dbReference>
<keyword evidence="3" id="KW-0963">Cytoplasm</keyword>
<keyword evidence="2 3" id="KW-0143">Chaperone</keyword>
<comment type="subcellular location">
    <subcellularLocation>
        <location evidence="3">Cytoplasm</location>
    </subcellularLocation>
</comment>